<dbReference type="Pfam" id="PF01261">
    <property type="entry name" value="AP_endonuc_2"/>
    <property type="match status" value="1"/>
</dbReference>
<dbReference type="InterPro" id="IPR036237">
    <property type="entry name" value="Xyl_isomerase-like_sf"/>
</dbReference>
<dbReference type="RefSeq" id="WP_147867633.1">
    <property type="nucleotide sequence ID" value="NZ_CP036264.1"/>
</dbReference>
<evidence type="ECO:0000256" key="1">
    <source>
        <dbReference type="SAM" id="SignalP"/>
    </source>
</evidence>
<dbReference type="PANTHER" id="PTHR12110">
    <property type="entry name" value="HYDROXYPYRUVATE ISOMERASE"/>
    <property type="match status" value="1"/>
</dbReference>
<keyword evidence="4" id="KW-1185">Reference proteome</keyword>
<feature type="domain" description="Xylose isomerase-like TIM barrel" evidence="2">
    <location>
        <begin position="69"/>
        <end position="289"/>
    </location>
</feature>
<protein>
    <submittedName>
        <fullName evidence="3">Xylose isomerase-like TIM barrel</fullName>
    </submittedName>
</protein>
<feature type="chain" id="PRO_5022749385" evidence="1">
    <location>
        <begin position="27"/>
        <end position="311"/>
    </location>
</feature>
<name>A0A5B9MG34_9BACT</name>
<dbReference type="InterPro" id="IPR013022">
    <property type="entry name" value="Xyl_isomerase-like_TIM-brl"/>
</dbReference>
<organism evidence="3 4">
    <name type="scientific">Stieleria maiorica</name>
    <dbReference type="NCBI Taxonomy" id="2795974"/>
    <lineage>
        <taxon>Bacteria</taxon>
        <taxon>Pseudomonadati</taxon>
        <taxon>Planctomycetota</taxon>
        <taxon>Planctomycetia</taxon>
        <taxon>Pirellulales</taxon>
        <taxon>Pirellulaceae</taxon>
        <taxon>Stieleria</taxon>
    </lineage>
</organism>
<sequence precursor="true">MTNRRQFLQFASASAASLSLAPLLRAAETAGGGGAPFKISLAEWSLHRTLRDESKGLTNLDFPRVTKEEFGIDAVEYVNQFFKDKAKDQTYLTELKTRCDDLGVKSLLIMCDGEGRLGDPDDAKRTQAVENHYRWVDAAKFLGCHSIRVNASSAGSYDEQMKLAADGLRRLSEYAKPQGLNVIVENHGGLSSNGAWLAGTIAKTEMDNCGTLPDFGNFYLSRGDEPKMYDRYKGVEELMPYAKAVSAKSHDFDEEGNEVHTDYFKMMEIVLSHGYNGYVGIEYEGGKVSEYEGIRLTKALLERVAEKVAKG</sequence>
<evidence type="ECO:0000259" key="2">
    <source>
        <dbReference type="Pfam" id="PF01261"/>
    </source>
</evidence>
<feature type="signal peptide" evidence="1">
    <location>
        <begin position="1"/>
        <end position="26"/>
    </location>
</feature>
<dbReference type="AlphaFoldDB" id="A0A5B9MG34"/>
<evidence type="ECO:0000313" key="4">
    <source>
        <dbReference type="Proteomes" id="UP000321353"/>
    </source>
</evidence>
<proteinExistence type="predicted"/>
<dbReference type="Gene3D" id="3.20.20.150">
    <property type="entry name" value="Divalent-metal-dependent TIM barrel enzymes"/>
    <property type="match status" value="1"/>
</dbReference>
<dbReference type="KEGG" id="smam:Mal15_21040"/>
<dbReference type="InterPro" id="IPR006311">
    <property type="entry name" value="TAT_signal"/>
</dbReference>
<dbReference type="Proteomes" id="UP000321353">
    <property type="component" value="Chromosome"/>
</dbReference>
<reference evidence="3 4" key="1">
    <citation type="submission" date="2019-02" db="EMBL/GenBank/DDBJ databases">
        <title>Planctomycetal bacteria perform biofilm scaping via a novel small molecule.</title>
        <authorList>
            <person name="Jeske O."/>
            <person name="Boedeker C."/>
            <person name="Wiegand S."/>
            <person name="Breitling P."/>
            <person name="Kallscheuer N."/>
            <person name="Jogler M."/>
            <person name="Rohde M."/>
            <person name="Petersen J."/>
            <person name="Medema M.H."/>
            <person name="Surup F."/>
            <person name="Jogler C."/>
        </authorList>
    </citation>
    <scope>NUCLEOTIDE SEQUENCE [LARGE SCALE GENOMIC DNA]</scope>
    <source>
        <strain evidence="3 4">Mal15</strain>
    </source>
</reference>
<dbReference type="PROSITE" id="PS51318">
    <property type="entry name" value="TAT"/>
    <property type="match status" value="1"/>
</dbReference>
<keyword evidence="1" id="KW-0732">Signal</keyword>
<dbReference type="InterPro" id="IPR050312">
    <property type="entry name" value="IolE/XylAMocC-like"/>
</dbReference>
<keyword evidence="3" id="KW-0413">Isomerase</keyword>
<dbReference type="GO" id="GO:0016853">
    <property type="term" value="F:isomerase activity"/>
    <property type="evidence" value="ECO:0007669"/>
    <property type="project" value="UniProtKB-KW"/>
</dbReference>
<accession>A0A5B9MG34</accession>
<dbReference type="SUPFAM" id="SSF51658">
    <property type="entry name" value="Xylose isomerase-like"/>
    <property type="match status" value="1"/>
</dbReference>
<dbReference type="EMBL" id="CP036264">
    <property type="protein sequence ID" value="QEF98057.1"/>
    <property type="molecule type" value="Genomic_DNA"/>
</dbReference>
<dbReference type="PANTHER" id="PTHR12110:SF53">
    <property type="entry name" value="BLR5974 PROTEIN"/>
    <property type="match status" value="1"/>
</dbReference>
<gene>
    <name evidence="3" type="ORF">Mal15_21040</name>
</gene>
<evidence type="ECO:0000313" key="3">
    <source>
        <dbReference type="EMBL" id="QEF98057.1"/>
    </source>
</evidence>